<name>A0A0D6XUF0_9STAP</name>
<protein>
    <submittedName>
        <fullName evidence="2">Uncharacterized protein</fullName>
    </submittedName>
</protein>
<sequence>MVKFKVLHHITLNKEGIRPRQGDVVDLPVKRVNEIHKQLESTEFAHNLPYFERVDEDKKG</sequence>
<evidence type="ECO:0000313" key="1">
    <source>
        <dbReference type="EMBL" id="KIX91468.1"/>
    </source>
</evidence>
<evidence type="ECO:0000313" key="2">
    <source>
        <dbReference type="EMBL" id="SUM57051.1"/>
    </source>
</evidence>
<reference evidence="1 3" key="1">
    <citation type="submission" date="2015-01" db="EMBL/GenBank/DDBJ databases">
        <authorList>
            <person name="Guo J."/>
        </authorList>
    </citation>
    <scope>NUCLEOTIDE SEQUENCE [LARGE SCALE GENOMIC DNA]</scope>
    <source>
        <strain evidence="1 3">DSM 22147</strain>
    </source>
</reference>
<dbReference type="EMBL" id="JXWY01000013">
    <property type="protein sequence ID" value="KIX91468.1"/>
    <property type="molecule type" value="Genomic_DNA"/>
</dbReference>
<dbReference type="Proteomes" id="UP000032366">
    <property type="component" value="Unassembled WGS sequence"/>
</dbReference>
<dbReference type="AlphaFoldDB" id="A0A0D6XUF0"/>
<accession>A0A0D6XUF0</accession>
<dbReference type="EMBL" id="UHDT01000001">
    <property type="protein sequence ID" value="SUM57051.1"/>
    <property type="molecule type" value="Genomic_DNA"/>
</dbReference>
<keyword evidence="3" id="KW-1185">Reference proteome</keyword>
<evidence type="ECO:0000313" key="3">
    <source>
        <dbReference type="Proteomes" id="UP000032366"/>
    </source>
</evidence>
<evidence type="ECO:0000313" key="4">
    <source>
        <dbReference type="Proteomes" id="UP000254100"/>
    </source>
</evidence>
<gene>
    <name evidence="2" type="ORF">NCTC13832_00716</name>
    <name evidence="1" type="ORF">TP70_02335</name>
</gene>
<dbReference type="Proteomes" id="UP000254100">
    <property type="component" value="Unassembled WGS sequence"/>
</dbReference>
<dbReference type="STRING" id="569857.TP70_02335"/>
<organism evidence="2 4">
    <name type="scientific">Staphylococcus microti</name>
    <dbReference type="NCBI Taxonomy" id="569857"/>
    <lineage>
        <taxon>Bacteria</taxon>
        <taxon>Bacillati</taxon>
        <taxon>Bacillota</taxon>
        <taxon>Bacilli</taxon>
        <taxon>Bacillales</taxon>
        <taxon>Staphylococcaceae</taxon>
        <taxon>Staphylococcus</taxon>
    </lineage>
</organism>
<dbReference type="RefSeq" id="WP_044359057.1">
    <property type="nucleotide sequence ID" value="NZ_JXWY01000013.1"/>
</dbReference>
<proteinExistence type="predicted"/>
<reference evidence="2 4" key="2">
    <citation type="submission" date="2018-06" db="EMBL/GenBank/DDBJ databases">
        <authorList>
            <consortium name="Pathogen Informatics"/>
            <person name="Doyle S."/>
        </authorList>
    </citation>
    <scope>NUCLEOTIDE SEQUENCE [LARGE SCALE GENOMIC DNA]</scope>
    <source>
        <strain evidence="2 4">NCTC13832</strain>
    </source>
</reference>